<name>A0A382PVA4_9ZZZZ</name>
<feature type="non-terminal residue" evidence="1">
    <location>
        <position position="34"/>
    </location>
</feature>
<proteinExistence type="predicted"/>
<protein>
    <submittedName>
        <fullName evidence="1">Uncharacterized protein</fullName>
    </submittedName>
</protein>
<reference evidence="1" key="1">
    <citation type="submission" date="2018-05" db="EMBL/GenBank/DDBJ databases">
        <authorList>
            <person name="Lanie J.A."/>
            <person name="Ng W.-L."/>
            <person name="Kazmierczak K.M."/>
            <person name="Andrzejewski T.M."/>
            <person name="Davidsen T.M."/>
            <person name="Wayne K.J."/>
            <person name="Tettelin H."/>
            <person name="Glass J.I."/>
            <person name="Rusch D."/>
            <person name="Podicherti R."/>
            <person name="Tsui H.-C.T."/>
            <person name="Winkler M.E."/>
        </authorList>
    </citation>
    <scope>NUCLEOTIDE SEQUENCE</scope>
</reference>
<evidence type="ECO:0000313" key="1">
    <source>
        <dbReference type="EMBL" id="SVC76730.1"/>
    </source>
</evidence>
<dbReference type="EMBL" id="UINC01109723">
    <property type="protein sequence ID" value="SVC76730.1"/>
    <property type="molecule type" value="Genomic_DNA"/>
</dbReference>
<dbReference type="AlphaFoldDB" id="A0A382PVA4"/>
<organism evidence="1">
    <name type="scientific">marine metagenome</name>
    <dbReference type="NCBI Taxonomy" id="408172"/>
    <lineage>
        <taxon>unclassified sequences</taxon>
        <taxon>metagenomes</taxon>
        <taxon>ecological metagenomes</taxon>
    </lineage>
</organism>
<accession>A0A382PVA4</accession>
<dbReference type="PROSITE" id="PS51257">
    <property type="entry name" value="PROKAR_LIPOPROTEIN"/>
    <property type="match status" value="1"/>
</dbReference>
<sequence>MKFDIRVIAICLILCASSLSGCVKDEQTRQAPPG</sequence>
<gene>
    <name evidence="1" type="ORF">METZ01_LOCUS329584</name>
</gene>